<reference evidence="2 3" key="1">
    <citation type="submission" date="2013-11" db="EMBL/GenBank/DDBJ databases">
        <title>The Genome Sequence of Phytophthora parasitica P1976.</title>
        <authorList>
            <consortium name="The Broad Institute Genomics Platform"/>
            <person name="Russ C."/>
            <person name="Tyler B."/>
            <person name="Panabieres F."/>
            <person name="Shan W."/>
            <person name="Tripathy S."/>
            <person name="Grunwald N."/>
            <person name="Machado M."/>
            <person name="Johnson C.S."/>
            <person name="Walker B."/>
            <person name="Young S."/>
            <person name="Zeng Q."/>
            <person name="Gargeya S."/>
            <person name="Fitzgerald M."/>
            <person name="Haas B."/>
            <person name="Abouelleil A."/>
            <person name="Allen A.W."/>
            <person name="Alvarado L."/>
            <person name="Arachchi H.M."/>
            <person name="Berlin A.M."/>
            <person name="Chapman S.B."/>
            <person name="Gainer-Dewar J."/>
            <person name="Goldberg J."/>
            <person name="Griggs A."/>
            <person name="Gujja S."/>
            <person name="Hansen M."/>
            <person name="Howarth C."/>
            <person name="Imamovic A."/>
            <person name="Ireland A."/>
            <person name="Larimer J."/>
            <person name="McCowan C."/>
            <person name="Murphy C."/>
            <person name="Pearson M."/>
            <person name="Poon T.W."/>
            <person name="Priest M."/>
            <person name="Roberts A."/>
            <person name="Saif S."/>
            <person name="Shea T."/>
            <person name="Sisk P."/>
            <person name="Sykes S."/>
            <person name="Wortman J."/>
            <person name="Nusbaum C."/>
            <person name="Birren B."/>
        </authorList>
    </citation>
    <scope>NUCLEOTIDE SEQUENCE [LARGE SCALE GENOMIC DNA]</scope>
    <source>
        <strain evidence="2 3">P1976</strain>
    </source>
</reference>
<comment type="caution">
    <text evidence="2">The sequence shown here is derived from an EMBL/GenBank/DDBJ whole genome shotgun (WGS) entry which is preliminary data.</text>
</comment>
<evidence type="ECO:0000313" key="2">
    <source>
        <dbReference type="EMBL" id="ETO63000.1"/>
    </source>
</evidence>
<dbReference type="Gene3D" id="3.40.50.150">
    <property type="entry name" value="Vaccinia Virus protein VP39"/>
    <property type="match status" value="1"/>
</dbReference>
<dbReference type="Proteomes" id="UP000028582">
    <property type="component" value="Unassembled WGS sequence"/>
</dbReference>
<dbReference type="EMBL" id="ANJA01003525">
    <property type="protein sequence ID" value="ETO63000.1"/>
    <property type="molecule type" value="Genomic_DNA"/>
</dbReference>
<evidence type="ECO:0000259" key="1">
    <source>
        <dbReference type="PROSITE" id="PS51746"/>
    </source>
</evidence>
<evidence type="ECO:0000313" key="3">
    <source>
        <dbReference type="Proteomes" id="UP000028582"/>
    </source>
</evidence>
<dbReference type="AlphaFoldDB" id="A0A080Z8N9"/>
<dbReference type="InterPro" id="IPR036457">
    <property type="entry name" value="PPM-type-like_dom_sf"/>
</dbReference>
<dbReference type="Gene3D" id="3.60.40.10">
    <property type="entry name" value="PPM-type phosphatase domain"/>
    <property type="match status" value="1"/>
</dbReference>
<dbReference type="InterPro" id="IPR001932">
    <property type="entry name" value="PPM-type_phosphatase-like_dom"/>
</dbReference>
<dbReference type="CDD" id="cd00143">
    <property type="entry name" value="PP2Cc"/>
    <property type="match status" value="1"/>
</dbReference>
<sequence length="584" mass="65630">MDELGCCRCVSICEEMNAKHRKTMEDTVRVVDGFLQHRKNGYFAIHDGHGGRSVSTYLQRILHENIANELQHADDDSTVEQRLERGFFISDMECCQSFSGSVGATVVTAILLEEEDVNTLYVANVGDSRAVISCNGKAVRLSKDHKASDHVENERIIQQGGFVIQDRVSGILAVSRSFGDRDLKQFVVAKPHTSATRLTPAADYPFFVLGCDGVWDVLSDQEVVDMMGSIPVAEQSRAAQILVQEALARGSGDNVTAIVASRSDDKRTLRVLLLKILSCLQEFRQTINVVFLESDHERTDQQEFCCSVDVIEEKLEHIAELLVATQTRTRSKIPTIKSIQQECFRRVQDELAAVVQMNEILASHNLLFVDSTNKERLKLLVTRLRQQEQQLEFHHGLLKAQRQSSDSDTGYSAENFAYGSTPFPTWLNLFTQKPVLDVIERDSKQATLTVFGSSSGSLVFFAALALGLRSAGVEILEFLHDLAEQTRKDLQIPKTKCCFKCADMLTVSVQETSILLLTSQCWDATLYQQVQHKLEAELQPGTLVIDYKDTLQSSPHFQLLHQLPHQRVSWNSSQSFFIFQRVLQ</sequence>
<feature type="domain" description="PPM-type phosphatase" evidence="1">
    <location>
        <begin position="9"/>
        <end position="262"/>
    </location>
</feature>
<dbReference type="PROSITE" id="PS51746">
    <property type="entry name" value="PPM_2"/>
    <property type="match status" value="1"/>
</dbReference>
<dbReference type="PANTHER" id="PTHR47992">
    <property type="entry name" value="PROTEIN PHOSPHATASE"/>
    <property type="match status" value="1"/>
</dbReference>
<dbReference type="SMART" id="SM00332">
    <property type="entry name" value="PP2Cc"/>
    <property type="match status" value="1"/>
</dbReference>
<gene>
    <name evidence="2" type="ORF">F444_19164</name>
</gene>
<organism evidence="2 3">
    <name type="scientific">Phytophthora nicotianae P1976</name>
    <dbReference type="NCBI Taxonomy" id="1317066"/>
    <lineage>
        <taxon>Eukaryota</taxon>
        <taxon>Sar</taxon>
        <taxon>Stramenopiles</taxon>
        <taxon>Oomycota</taxon>
        <taxon>Peronosporomycetes</taxon>
        <taxon>Peronosporales</taxon>
        <taxon>Peronosporaceae</taxon>
        <taxon>Phytophthora</taxon>
    </lineage>
</organism>
<protein>
    <recommendedName>
        <fullName evidence="1">PPM-type phosphatase domain-containing protein</fullName>
    </recommendedName>
</protein>
<dbReference type="GO" id="GO:0004722">
    <property type="term" value="F:protein serine/threonine phosphatase activity"/>
    <property type="evidence" value="ECO:0007669"/>
    <property type="project" value="InterPro"/>
</dbReference>
<dbReference type="OrthoDB" id="206420at2759"/>
<dbReference type="Pfam" id="PF00481">
    <property type="entry name" value="PP2C"/>
    <property type="match status" value="1"/>
</dbReference>
<dbReference type="SUPFAM" id="SSF81606">
    <property type="entry name" value="PP2C-like"/>
    <property type="match status" value="1"/>
</dbReference>
<dbReference type="InterPro" id="IPR029063">
    <property type="entry name" value="SAM-dependent_MTases_sf"/>
</dbReference>
<accession>A0A080Z8N9</accession>
<name>A0A080Z8N9_PHYNI</name>
<dbReference type="InterPro" id="IPR015655">
    <property type="entry name" value="PP2C"/>
</dbReference>
<proteinExistence type="predicted"/>